<gene>
    <name evidence="1" type="ORF">VTK73DRAFT_3948</name>
</gene>
<dbReference type="EMBL" id="JAZHXJ010000023">
    <property type="protein sequence ID" value="KAL1881430.1"/>
    <property type="molecule type" value="Genomic_DNA"/>
</dbReference>
<name>A0ABR3Y0F7_9PEZI</name>
<protein>
    <submittedName>
        <fullName evidence="1">Uncharacterized protein</fullName>
    </submittedName>
</protein>
<organism evidence="1 2">
    <name type="scientific">Phialemonium thermophilum</name>
    <dbReference type="NCBI Taxonomy" id="223376"/>
    <lineage>
        <taxon>Eukaryota</taxon>
        <taxon>Fungi</taxon>
        <taxon>Dikarya</taxon>
        <taxon>Ascomycota</taxon>
        <taxon>Pezizomycotina</taxon>
        <taxon>Sordariomycetes</taxon>
        <taxon>Sordariomycetidae</taxon>
        <taxon>Cephalothecales</taxon>
        <taxon>Cephalothecaceae</taxon>
        <taxon>Phialemonium</taxon>
    </lineage>
</organism>
<evidence type="ECO:0000313" key="1">
    <source>
        <dbReference type="EMBL" id="KAL1881430.1"/>
    </source>
</evidence>
<dbReference type="Proteomes" id="UP001586593">
    <property type="component" value="Unassembled WGS sequence"/>
</dbReference>
<sequence>MHLAGKNSSVASNWFKTSNNVQTGCYISSCTWYSPQSICKTNGCEDAQPDSSHMQARVNRTQQRPKLPFIYWYCVNMCVHLAEDALFSRKSQISQAAQKQNI</sequence>
<accession>A0ABR3Y0F7</accession>
<comment type="caution">
    <text evidence="1">The sequence shown here is derived from an EMBL/GenBank/DDBJ whole genome shotgun (WGS) entry which is preliminary data.</text>
</comment>
<proteinExistence type="predicted"/>
<reference evidence="1 2" key="1">
    <citation type="journal article" date="2024" name="Commun. Biol.">
        <title>Comparative genomic analysis of thermophilic fungi reveals convergent evolutionary adaptations and gene losses.</title>
        <authorList>
            <person name="Steindorff A.S."/>
            <person name="Aguilar-Pontes M.V."/>
            <person name="Robinson A.J."/>
            <person name="Andreopoulos B."/>
            <person name="LaButti K."/>
            <person name="Kuo A."/>
            <person name="Mondo S."/>
            <person name="Riley R."/>
            <person name="Otillar R."/>
            <person name="Haridas S."/>
            <person name="Lipzen A."/>
            <person name="Grimwood J."/>
            <person name="Schmutz J."/>
            <person name="Clum A."/>
            <person name="Reid I.D."/>
            <person name="Moisan M.C."/>
            <person name="Butler G."/>
            <person name="Nguyen T.T.M."/>
            <person name="Dewar K."/>
            <person name="Conant G."/>
            <person name="Drula E."/>
            <person name="Henrissat B."/>
            <person name="Hansel C."/>
            <person name="Singer S."/>
            <person name="Hutchinson M.I."/>
            <person name="de Vries R.P."/>
            <person name="Natvig D.O."/>
            <person name="Powell A.J."/>
            <person name="Tsang A."/>
            <person name="Grigoriev I.V."/>
        </authorList>
    </citation>
    <scope>NUCLEOTIDE SEQUENCE [LARGE SCALE GENOMIC DNA]</scope>
    <source>
        <strain evidence="1 2">ATCC 24622</strain>
    </source>
</reference>
<evidence type="ECO:0000313" key="2">
    <source>
        <dbReference type="Proteomes" id="UP001586593"/>
    </source>
</evidence>
<keyword evidence="2" id="KW-1185">Reference proteome</keyword>